<dbReference type="NCBIfam" id="NF009164">
    <property type="entry name" value="PRK12511.1"/>
    <property type="match status" value="1"/>
</dbReference>
<dbReference type="NCBIfam" id="TIGR02937">
    <property type="entry name" value="sigma70-ECF"/>
    <property type="match status" value="1"/>
</dbReference>
<organism evidence="7 8">
    <name type="scientific">Paracoccus litorisediminis</name>
    <dbReference type="NCBI Taxonomy" id="2006130"/>
    <lineage>
        <taxon>Bacteria</taxon>
        <taxon>Pseudomonadati</taxon>
        <taxon>Pseudomonadota</taxon>
        <taxon>Alphaproteobacteria</taxon>
        <taxon>Rhodobacterales</taxon>
        <taxon>Paracoccaceae</taxon>
        <taxon>Paracoccus</taxon>
    </lineage>
</organism>
<dbReference type="AlphaFoldDB" id="A0A844HIT5"/>
<dbReference type="PANTHER" id="PTHR43133:SF25">
    <property type="entry name" value="RNA POLYMERASE SIGMA FACTOR RFAY-RELATED"/>
    <property type="match status" value="1"/>
</dbReference>
<keyword evidence="3" id="KW-0731">Sigma factor</keyword>
<dbReference type="InterPro" id="IPR039425">
    <property type="entry name" value="RNA_pol_sigma-70-like"/>
</dbReference>
<dbReference type="Proteomes" id="UP000449846">
    <property type="component" value="Unassembled WGS sequence"/>
</dbReference>
<sequence>MSKTPDPILQQLPALRRYALALSRDEAEADDLVQEALLRGHQHRRGFRVGGNLRAWLFGILRNAFLDRLRSRRAQSRREAEYAGLAGHSIDAPQDAVVRLGQLRLAFMDLPDEQREALSLVAIEGLSYAEAAKLADVPIGTLMSRVARARARLRDFEEGRVQTPALRLVGGRDAAGK</sequence>
<dbReference type="InterPro" id="IPR013325">
    <property type="entry name" value="RNA_pol_sigma_r2"/>
</dbReference>
<dbReference type="OrthoDB" id="9803470at2"/>
<accession>A0A844HIT5</accession>
<reference evidence="7 8" key="1">
    <citation type="submission" date="2019-11" db="EMBL/GenBank/DDBJ databases">
        <authorList>
            <person name="Dong K."/>
        </authorList>
    </citation>
    <scope>NUCLEOTIDE SEQUENCE [LARGE SCALE GENOMIC DNA]</scope>
    <source>
        <strain evidence="7 8">NBRC 112902</strain>
    </source>
</reference>
<feature type="domain" description="RNA polymerase sigma-70 region 2" evidence="5">
    <location>
        <begin position="12"/>
        <end position="73"/>
    </location>
</feature>
<dbReference type="EMBL" id="WMIG01000004">
    <property type="protein sequence ID" value="MTH59840.1"/>
    <property type="molecule type" value="Genomic_DNA"/>
</dbReference>
<dbReference type="GO" id="GO:0003677">
    <property type="term" value="F:DNA binding"/>
    <property type="evidence" value="ECO:0007669"/>
    <property type="project" value="InterPro"/>
</dbReference>
<evidence type="ECO:0000256" key="2">
    <source>
        <dbReference type="ARBA" id="ARBA00023015"/>
    </source>
</evidence>
<dbReference type="Pfam" id="PF04542">
    <property type="entry name" value="Sigma70_r2"/>
    <property type="match status" value="1"/>
</dbReference>
<evidence type="ECO:0000256" key="1">
    <source>
        <dbReference type="ARBA" id="ARBA00010641"/>
    </source>
</evidence>
<dbReference type="InterPro" id="IPR014284">
    <property type="entry name" value="RNA_pol_sigma-70_dom"/>
</dbReference>
<dbReference type="InterPro" id="IPR036388">
    <property type="entry name" value="WH-like_DNA-bd_sf"/>
</dbReference>
<evidence type="ECO:0000259" key="6">
    <source>
        <dbReference type="Pfam" id="PF08281"/>
    </source>
</evidence>
<keyword evidence="2" id="KW-0805">Transcription regulation</keyword>
<evidence type="ECO:0000313" key="8">
    <source>
        <dbReference type="Proteomes" id="UP000449846"/>
    </source>
</evidence>
<comment type="similarity">
    <text evidence="1">Belongs to the sigma-70 factor family. ECF subfamily.</text>
</comment>
<dbReference type="InterPro" id="IPR013249">
    <property type="entry name" value="RNA_pol_sigma70_r4_t2"/>
</dbReference>
<dbReference type="Pfam" id="PF08281">
    <property type="entry name" value="Sigma70_r4_2"/>
    <property type="match status" value="1"/>
</dbReference>
<gene>
    <name evidence="7" type="ORF">GL300_11540</name>
</gene>
<keyword evidence="4" id="KW-0804">Transcription</keyword>
<dbReference type="SUPFAM" id="SSF88946">
    <property type="entry name" value="Sigma2 domain of RNA polymerase sigma factors"/>
    <property type="match status" value="1"/>
</dbReference>
<dbReference type="InterPro" id="IPR013324">
    <property type="entry name" value="RNA_pol_sigma_r3/r4-like"/>
</dbReference>
<evidence type="ECO:0000259" key="5">
    <source>
        <dbReference type="Pfam" id="PF04542"/>
    </source>
</evidence>
<dbReference type="Gene3D" id="1.10.1740.10">
    <property type="match status" value="1"/>
</dbReference>
<keyword evidence="8" id="KW-1185">Reference proteome</keyword>
<dbReference type="PANTHER" id="PTHR43133">
    <property type="entry name" value="RNA POLYMERASE ECF-TYPE SIGMA FACTO"/>
    <property type="match status" value="1"/>
</dbReference>
<comment type="caution">
    <text evidence="7">The sequence shown here is derived from an EMBL/GenBank/DDBJ whole genome shotgun (WGS) entry which is preliminary data.</text>
</comment>
<dbReference type="GO" id="GO:0006352">
    <property type="term" value="P:DNA-templated transcription initiation"/>
    <property type="evidence" value="ECO:0007669"/>
    <property type="project" value="InterPro"/>
</dbReference>
<dbReference type="SUPFAM" id="SSF88659">
    <property type="entry name" value="Sigma3 and sigma4 domains of RNA polymerase sigma factors"/>
    <property type="match status" value="1"/>
</dbReference>
<dbReference type="InterPro" id="IPR007627">
    <property type="entry name" value="RNA_pol_sigma70_r2"/>
</dbReference>
<name>A0A844HIT5_9RHOB</name>
<evidence type="ECO:0000256" key="3">
    <source>
        <dbReference type="ARBA" id="ARBA00023082"/>
    </source>
</evidence>
<dbReference type="GO" id="GO:0016987">
    <property type="term" value="F:sigma factor activity"/>
    <property type="evidence" value="ECO:0007669"/>
    <property type="project" value="UniProtKB-KW"/>
</dbReference>
<evidence type="ECO:0000256" key="4">
    <source>
        <dbReference type="ARBA" id="ARBA00023163"/>
    </source>
</evidence>
<dbReference type="RefSeq" id="WP_155039760.1">
    <property type="nucleotide sequence ID" value="NZ_JBHGCD010000020.1"/>
</dbReference>
<evidence type="ECO:0000313" key="7">
    <source>
        <dbReference type="EMBL" id="MTH59840.1"/>
    </source>
</evidence>
<proteinExistence type="inferred from homology"/>
<protein>
    <submittedName>
        <fullName evidence="7">Sigma-70 family RNA polymerase sigma factor</fullName>
    </submittedName>
</protein>
<feature type="domain" description="RNA polymerase sigma factor 70 region 4 type 2" evidence="6">
    <location>
        <begin position="102"/>
        <end position="153"/>
    </location>
</feature>
<dbReference type="Gene3D" id="1.10.10.10">
    <property type="entry name" value="Winged helix-like DNA-binding domain superfamily/Winged helix DNA-binding domain"/>
    <property type="match status" value="1"/>
</dbReference>